<dbReference type="Gene3D" id="3.10.20.90">
    <property type="entry name" value="Phosphatidylinositol 3-kinase Catalytic Subunit, Chain A, domain 1"/>
    <property type="match status" value="1"/>
</dbReference>
<evidence type="ECO:0000313" key="7">
    <source>
        <dbReference type="EMBL" id="KAG5512843.1"/>
    </source>
</evidence>
<sequence>MTCSNCGAKMWIEEKVRDSPLSHPKFNLCCRSGQVVLPLLLDSPEFLQQKFNDAKFRENIKAYNSLLSFTSMGGKIDRSVLDGRGPYSFRISGANFHRIGSLLPKPGTNPKFAQLYIYDTEHETHNRMGVMRRTDGSTGIDTTTLEGLQSMLNVSNPYAQVFRSAGDIIRDNGAQDLRVRILSSRGGRQYTKPTTNEIAALLVGDGFESSANRDIVVQKLDGHLHRINETHPAYMPLQYPILFPYGTDGWRRSIEFTQATNANREGVSMREFYAFRLQFRDSEGKTLLQGGRLFQQFVVDCYAAIEQDRLNFVWCNQNILRSDLYSGLRDAVTAGDADAAEVGTKFILPSSFTGGPRNMNQHYQDAMAVCRAMGFPDLLLTFTCNPSWSEIQQKVSRIPNQRTEDRPDILARVFRIKMKQLMRDIKKEKFFGKIIADIYAIEYQKRGLPHSHIILTLAAEDKLNSPEEIDEVICAEIPDEVNDPLAFETIMRCMIHGPCGDGNLSAPCMVNGKCSKHYPKKFSEQTTVDQNGFVIYRRRNYGKKYTVNGVEIDNRWVIPYNRDLIVKYNAHINLERCVHTKLIKYLYKYVHKGPDRATVVLENNVARTTGGGQCSYSMTDEVKQYLDCRYVSAIEACWRIFEFELQKQYPSVERLQYHLPGEQSVLFTDSGNIPEIINQPGIHDTMFTKWFQANIDHPSANHLTYEEFPRFGVWNKKDKEWKPRQQRICIGRLNFAHPNSGERYYLRMMLTKIRGAKCYEDVRTVNGVVYPTYKAACIALGLLDDDNEWGATLTEASTWASGSQLRNLFCSMLMFSEVTNPLELWENHWVDLTDDLQNRVRRLTGDVNLSLRECDLKNLGLVEIENILNQNGSTPFISVEFCSMASIRSQVASSSTSPCSYHVFLSFRGEDTQKTFTDHLYTALDYAGFRTFRDDDGIERGENIKSELQKAIQESRISIVVLSKNYASSSWCLDELLMILRRQSTSGYVVLPVFYDVDPSLVRKQSGCFEEAFTRHEEKVEAESGERIKEWMNKVEEWRAALREVAHLAGMNLQNRADGHESRFIQKIIKVVGDKLNRTILDITPYAIGIPSRARKIQFWLEDGSDDVGVAAICGMGGIGKTTLAKFLYNLNFSRFEDIFSIGEITERQTIGKKMELGERRRTTWPFRTPMPEREEETESTADQTSGKVRWRPEEVSMKAILPWWAQDEMKVVTSRDSLEGKAMGLRLLQKVEFDLEKPLLGSIGGMLICAMGVPGTTEVFPLFFFLVGFAFILWSKIIITTQRERLLRDHEDCNVHMIEKLKYDESFELFSLHAFGRSHPIDEYVDYSKWVVRHCGGLPLAIKVLGSSLSGKSLELWKSQLEKLKAIPDSEIQSGLLVSNSEKTNAREPSEGVCMMEGEDEEKRRAEEKRSSVFMIHIIEPSLFFFLLSISLILSYLITCFLLTVWRPPDQRGEGNTSTARETPSHNVQTGMEGEPVGENAGSSFGWASQVNDQSTLSTPDPNHDALVFPPPQMTSLPSENWGGSIDLMNSVASQAKPFSDGHISGFSNFATCSDQAAPSQHVGGQAMQSTDHNAFVFRQTQMVSPQEPFPAGHVFEFSNWNKHTNSVKIKAFYGEDIYKFLFPLTSGINDLKKEVSKRLNVEVERFVVKYMDEHGDLISLPCDEDWMLCLESSRGNDEIRVSVHDKVGGTPNFCERCRSSTQIRA</sequence>
<dbReference type="PANTHER" id="PTHR45786">
    <property type="entry name" value="DNA BINDING PROTEIN-LIKE"/>
    <property type="match status" value="1"/>
</dbReference>
<dbReference type="PROSITE" id="PS50104">
    <property type="entry name" value="TIR"/>
    <property type="match status" value="1"/>
</dbReference>
<proteinExistence type="predicted"/>
<feature type="domain" description="TIR" evidence="5">
    <location>
        <begin position="899"/>
        <end position="1076"/>
    </location>
</feature>
<dbReference type="SUPFAM" id="SSF52200">
    <property type="entry name" value="Toll/Interleukin receptor TIR domain"/>
    <property type="match status" value="1"/>
</dbReference>
<evidence type="ECO:0000313" key="8">
    <source>
        <dbReference type="Proteomes" id="UP000823749"/>
    </source>
</evidence>
<keyword evidence="2" id="KW-0520">NAD</keyword>
<name>A0AAV6HIE4_9ERIC</name>
<dbReference type="InterPro" id="IPR027417">
    <property type="entry name" value="P-loop_NTPase"/>
</dbReference>
<comment type="caution">
    <text evidence="7">The sequence shown here is derived from an EMBL/GenBank/DDBJ whole genome shotgun (WGS) entry which is preliminary data.</text>
</comment>
<keyword evidence="8" id="KW-1185">Reference proteome</keyword>
<dbReference type="InterPro" id="IPR053793">
    <property type="entry name" value="PB1-like"/>
</dbReference>
<dbReference type="GO" id="GO:0007165">
    <property type="term" value="P:signal transduction"/>
    <property type="evidence" value="ECO:0007669"/>
    <property type="project" value="InterPro"/>
</dbReference>
<evidence type="ECO:0000259" key="6">
    <source>
        <dbReference type="PROSITE" id="PS51745"/>
    </source>
</evidence>
<gene>
    <name evidence="7" type="ORF">RHGRI_038670</name>
</gene>
<evidence type="ECO:0000256" key="1">
    <source>
        <dbReference type="ARBA" id="ARBA00022614"/>
    </source>
</evidence>
<dbReference type="Gene3D" id="3.40.50.300">
    <property type="entry name" value="P-loop containing nucleotide triphosphate hydrolases"/>
    <property type="match status" value="1"/>
</dbReference>
<evidence type="ECO:0000256" key="4">
    <source>
        <dbReference type="SAM" id="Phobius"/>
    </source>
</evidence>
<feature type="region of interest" description="Disordered" evidence="3">
    <location>
        <begin position="1169"/>
        <end position="1189"/>
    </location>
</feature>
<dbReference type="Pfam" id="PF14214">
    <property type="entry name" value="Helitron_like_N"/>
    <property type="match status" value="1"/>
</dbReference>
<dbReference type="PRINTS" id="PR00364">
    <property type="entry name" value="DISEASERSIST"/>
</dbReference>
<dbReference type="SUPFAM" id="SSF52540">
    <property type="entry name" value="P-loop containing nucleoside triphosphate hydrolases"/>
    <property type="match status" value="2"/>
</dbReference>
<dbReference type="InterPro" id="IPR025476">
    <property type="entry name" value="Helitron_helicase-like"/>
</dbReference>
<keyword evidence="4" id="KW-0812">Transmembrane</keyword>
<evidence type="ECO:0000259" key="5">
    <source>
        <dbReference type="PROSITE" id="PS50104"/>
    </source>
</evidence>
<feature type="domain" description="PB1" evidence="6">
    <location>
        <begin position="1608"/>
        <end position="1688"/>
    </location>
</feature>
<evidence type="ECO:0000256" key="2">
    <source>
        <dbReference type="ARBA" id="ARBA00023027"/>
    </source>
</evidence>
<dbReference type="Gene3D" id="3.40.50.10140">
    <property type="entry name" value="Toll/interleukin-1 receptor homology (TIR) domain"/>
    <property type="match status" value="1"/>
</dbReference>
<evidence type="ECO:0000256" key="3">
    <source>
        <dbReference type="SAM" id="MobiDB-lite"/>
    </source>
</evidence>
<reference evidence="7" key="1">
    <citation type="submission" date="2020-08" db="EMBL/GenBank/DDBJ databases">
        <title>Plant Genome Project.</title>
        <authorList>
            <person name="Zhang R.-G."/>
        </authorList>
    </citation>
    <scope>NUCLEOTIDE SEQUENCE</scope>
    <source>
        <strain evidence="7">WSP0</strain>
        <tissue evidence="7">Leaf</tissue>
    </source>
</reference>
<dbReference type="InterPro" id="IPR000157">
    <property type="entry name" value="TIR_dom"/>
</dbReference>
<dbReference type="Pfam" id="PF00564">
    <property type="entry name" value="PB1"/>
    <property type="match status" value="1"/>
</dbReference>
<feature type="compositionally biased region" description="Polar residues" evidence="3">
    <location>
        <begin position="1455"/>
        <end position="1471"/>
    </location>
</feature>
<dbReference type="PANTHER" id="PTHR45786:SF74">
    <property type="entry name" value="ATP-DEPENDENT DNA HELICASE"/>
    <property type="match status" value="1"/>
</dbReference>
<organism evidence="7 8">
    <name type="scientific">Rhododendron griersonianum</name>
    <dbReference type="NCBI Taxonomy" id="479676"/>
    <lineage>
        <taxon>Eukaryota</taxon>
        <taxon>Viridiplantae</taxon>
        <taxon>Streptophyta</taxon>
        <taxon>Embryophyta</taxon>
        <taxon>Tracheophyta</taxon>
        <taxon>Spermatophyta</taxon>
        <taxon>Magnoliopsida</taxon>
        <taxon>eudicotyledons</taxon>
        <taxon>Gunneridae</taxon>
        <taxon>Pentapetalae</taxon>
        <taxon>asterids</taxon>
        <taxon>Ericales</taxon>
        <taxon>Ericaceae</taxon>
        <taxon>Ericoideae</taxon>
        <taxon>Rhodoreae</taxon>
        <taxon>Rhododendron</taxon>
    </lineage>
</organism>
<dbReference type="Pfam" id="PF01582">
    <property type="entry name" value="TIR"/>
    <property type="match status" value="1"/>
</dbReference>
<dbReference type="SMART" id="SM00255">
    <property type="entry name" value="TIR"/>
    <property type="match status" value="1"/>
</dbReference>
<dbReference type="Gene3D" id="1.10.8.430">
    <property type="entry name" value="Helical domain of apoptotic protease-activating factors"/>
    <property type="match status" value="1"/>
</dbReference>
<dbReference type="InterPro" id="IPR000270">
    <property type="entry name" value="PB1_dom"/>
</dbReference>
<dbReference type="FunFam" id="3.40.50.10140:FF:000007">
    <property type="entry name" value="Disease resistance protein (TIR-NBS-LRR class)"/>
    <property type="match status" value="1"/>
</dbReference>
<dbReference type="InterPro" id="IPR042197">
    <property type="entry name" value="Apaf_helical"/>
</dbReference>
<dbReference type="Proteomes" id="UP000823749">
    <property type="component" value="Unassembled WGS sequence"/>
</dbReference>
<keyword evidence="1" id="KW-0433">Leucine-rich repeat</keyword>
<keyword evidence="4" id="KW-0472">Membrane</keyword>
<dbReference type="SMART" id="SM00666">
    <property type="entry name" value="PB1"/>
    <property type="match status" value="1"/>
</dbReference>
<keyword evidence="4" id="KW-1133">Transmembrane helix</keyword>
<dbReference type="SUPFAM" id="SSF54277">
    <property type="entry name" value="CAD &amp; PB1 domains"/>
    <property type="match status" value="1"/>
</dbReference>
<protein>
    <submittedName>
        <fullName evidence="7">Uncharacterized protein</fullName>
    </submittedName>
</protein>
<feature type="transmembrane region" description="Helical" evidence="4">
    <location>
        <begin position="1424"/>
        <end position="1447"/>
    </location>
</feature>
<accession>A0AAV6HIE4</accession>
<dbReference type="GO" id="GO:0043531">
    <property type="term" value="F:ADP binding"/>
    <property type="evidence" value="ECO:0007669"/>
    <property type="project" value="InterPro"/>
</dbReference>
<dbReference type="InterPro" id="IPR035897">
    <property type="entry name" value="Toll_tir_struct_dom_sf"/>
</dbReference>
<dbReference type="EMBL" id="JACTNZ010000036">
    <property type="protein sequence ID" value="KAG5512843.1"/>
    <property type="molecule type" value="Genomic_DNA"/>
</dbReference>
<feature type="transmembrane region" description="Helical" evidence="4">
    <location>
        <begin position="1260"/>
        <end position="1280"/>
    </location>
</feature>
<dbReference type="PROSITE" id="PS51745">
    <property type="entry name" value="PB1"/>
    <property type="match status" value="1"/>
</dbReference>
<feature type="region of interest" description="Disordered" evidence="3">
    <location>
        <begin position="1452"/>
        <end position="1487"/>
    </location>
</feature>